<accession>A0AAN6NEI0</accession>
<evidence type="ECO:0000313" key="2">
    <source>
        <dbReference type="EMBL" id="KAK3942252.1"/>
    </source>
</evidence>
<feature type="compositionally biased region" description="Basic and acidic residues" evidence="1">
    <location>
        <begin position="391"/>
        <end position="409"/>
    </location>
</feature>
<reference evidence="3" key="1">
    <citation type="journal article" date="2023" name="Mol. Phylogenet. Evol.">
        <title>Genome-scale phylogeny and comparative genomics of the fungal order Sordariales.</title>
        <authorList>
            <person name="Hensen N."/>
            <person name="Bonometti L."/>
            <person name="Westerberg I."/>
            <person name="Brannstrom I.O."/>
            <person name="Guillou S."/>
            <person name="Cros-Aarteil S."/>
            <person name="Calhoun S."/>
            <person name="Haridas S."/>
            <person name="Kuo A."/>
            <person name="Mondo S."/>
            <person name="Pangilinan J."/>
            <person name="Riley R."/>
            <person name="LaButti K."/>
            <person name="Andreopoulos B."/>
            <person name="Lipzen A."/>
            <person name="Chen C."/>
            <person name="Yan M."/>
            <person name="Daum C."/>
            <person name="Ng V."/>
            <person name="Clum A."/>
            <person name="Steindorff A."/>
            <person name="Ohm R.A."/>
            <person name="Martin F."/>
            <person name="Silar P."/>
            <person name="Natvig D.O."/>
            <person name="Lalanne C."/>
            <person name="Gautier V."/>
            <person name="Ament-Velasquez S.L."/>
            <person name="Kruys A."/>
            <person name="Hutchinson M.I."/>
            <person name="Powell A.J."/>
            <person name="Barry K."/>
            <person name="Miller A.N."/>
            <person name="Grigoriev I.V."/>
            <person name="Debuchy R."/>
            <person name="Gladieux P."/>
            <person name="Hiltunen Thoren M."/>
            <person name="Johannesson H."/>
        </authorList>
    </citation>
    <scope>NUCLEOTIDE SEQUENCE [LARGE SCALE GENOMIC DNA]</scope>
    <source>
        <strain evidence="3">CBS 340.73</strain>
    </source>
</reference>
<feature type="region of interest" description="Disordered" evidence="1">
    <location>
        <begin position="546"/>
        <end position="595"/>
    </location>
</feature>
<organism evidence="2 3">
    <name type="scientific">Diplogelasinospora grovesii</name>
    <dbReference type="NCBI Taxonomy" id="303347"/>
    <lineage>
        <taxon>Eukaryota</taxon>
        <taxon>Fungi</taxon>
        <taxon>Dikarya</taxon>
        <taxon>Ascomycota</taxon>
        <taxon>Pezizomycotina</taxon>
        <taxon>Sordariomycetes</taxon>
        <taxon>Sordariomycetidae</taxon>
        <taxon>Sordariales</taxon>
        <taxon>Diplogelasinosporaceae</taxon>
        <taxon>Diplogelasinospora</taxon>
    </lineage>
</organism>
<feature type="region of interest" description="Disordered" evidence="1">
    <location>
        <begin position="639"/>
        <end position="671"/>
    </location>
</feature>
<feature type="compositionally biased region" description="Basic and acidic residues" evidence="1">
    <location>
        <begin position="662"/>
        <end position="671"/>
    </location>
</feature>
<feature type="region of interest" description="Disordered" evidence="1">
    <location>
        <begin position="1"/>
        <end position="85"/>
    </location>
</feature>
<gene>
    <name evidence="2" type="ORF">QBC46DRAFT_256774</name>
</gene>
<name>A0AAN6NEI0_9PEZI</name>
<feature type="compositionally biased region" description="Polar residues" evidence="1">
    <location>
        <begin position="50"/>
        <end position="59"/>
    </location>
</feature>
<feature type="compositionally biased region" description="Basic and acidic residues" evidence="1">
    <location>
        <begin position="179"/>
        <end position="192"/>
    </location>
</feature>
<evidence type="ECO:0000256" key="1">
    <source>
        <dbReference type="SAM" id="MobiDB-lite"/>
    </source>
</evidence>
<dbReference type="EMBL" id="MU853775">
    <property type="protein sequence ID" value="KAK3942252.1"/>
    <property type="molecule type" value="Genomic_DNA"/>
</dbReference>
<feature type="region of interest" description="Disordered" evidence="1">
    <location>
        <begin position="179"/>
        <end position="217"/>
    </location>
</feature>
<dbReference type="Proteomes" id="UP001303473">
    <property type="component" value="Unassembled WGS sequence"/>
</dbReference>
<evidence type="ECO:0000313" key="3">
    <source>
        <dbReference type="Proteomes" id="UP001303473"/>
    </source>
</evidence>
<feature type="compositionally biased region" description="Gly residues" evidence="1">
    <location>
        <begin position="369"/>
        <end position="390"/>
    </location>
</feature>
<feature type="compositionally biased region" description="Basic residues" evidence="1">
    <location>
        <begin position="567"/>
        <end position="582"/>
    </location>
</feature>
<feature type="compositionally biased region" description="Basic residues" evidence="1">
    <location>
        <begin position="410"/>
        <end position="434"/>
    </location>
</feature>
<feature type="compositionally biased region" description="Low complexity" evidence="1">
    <location>
        <begin position="435"/>
        <end position="459"/>
    </location>
</feature>
<dbReference type="AlphaFoldDB" id="A0AAN6NEI0"/>
<feature type="compositionally biased region" description="Polar residues" evidence="1">
    <location>
        <begin position="69"/>
        <end position="85"/>
    </location>
</feature>
<proteinExistence type="predicted"/>
<keyword evidence="3" id="KW-1185">Reference proteome</keyword>
<sequence>MTTHLEELEVPPPPYTETDIYSTSGGARSPLSPTHPHRRDSYGGGDDIATHSTSASTNGDVIYTPPLTPRSSSHHSNFGTGDHLTNSSSAAAAAYFESRPFVPPPEEEEHRNHQPSQAAAVFSYTIGYNTRPDELPYPTTGFGISRDITREDWQTFVNYLLPHHAAASNEQVIDRKLRAERSNSNDDARSSHAEAQLEQIRSTPVPPGDNAAQRRQHVEDTAREWNEGFFGPRNVVIRVTWSPASASGDEGGKLHVPGAWDQTFDHQTQTERNEGPSGSRFGRFNPFGGVDNRRGGGGGGGGGGFRFGGITLDGDRVAIGDSFVAGRNGVRIGGFVADTNGISMNGNPMFGGALPGGVGFPFGGPHRGGFGPFGGGGGPWGGGPRGGRGWGGREGRGGGGDGEKGDDHHHDHHERGRHGGRGRGRHRADRHSRVRSTSSASSRSSSSSSSSSSVSSVGSLPDYDDLRDTQLPIAREHLVAWLNHPDQPATKEKVKQVKEQIKAAKKTDANGNDGINEPANIAYDKAALRKEVKGLLQEWKSLKKQQKKLSKQLKRERRNARRAERKEHKKIKREMKKARKDFRKGPFPVPGVPPVPPVPQHPFGRWCGSGPYHGHGGPFGAGRGGGGWPFGSGGVFGGGGDGNNVRSAPGAWPDNNNNNDASNHRASETKYREAENLESQLEQKEVELIRVHERMAHVWDEESNHAEKSKSVLELTTRQSQLERELESLTQSMTRLRTEADAEFARELAQEEERGHY</sequence>
<protein>
    <submittedName>
        <fullName evidence="2">Uncharacterized protein</fullName>
    </submittedName>
</protein>
<feature type="compositionally biased region" description="Basic residues" evidence="1">
    <location>
        <begin position="546"/>
        <end position="560"/>
    </location>
</feature>
<comment type="caution">
    <text evidence="2">The sequence shown here is derived from an EMBL/GenBank/DDBJ whole genome shotgun (WGS) entry which is preliminary data.</text>
</comment>
<feature type="region of interest" description="Disordered" evidence="1">
    <location>
        <begin position="369"/>
        <end position="463"/>
    </location>
</feature>